<dbReference type="InterPro" id="IPR001509">
    <property type="entry name" value="Epimerase_deHydtase"/>
</dbReference>
<proteinExistence type="inferred from homology"/>
<dbReference type="Pfam" id="PF01370">
    <property type="entry name" value="Epimerase"/>
    <property type="match status" value="1"/>
</dbReference>
<evidence type="ECO:0000259" key="6">
    <source>
        <dbReference type="Pfam" id="PF01370"/>
    </source>
</evidence>
<feature type="domain" description="NAD-dependent epimerase/dehydratase" evidence="6">
    <location>
        <begin position="18"/>
        <end position="107"/>
    </location>
</feature>
<comment type="similarity">
    <text evidence="2">Belongs to the NAD(P)-dependent epimerase/dehydratase family.</text>
</comment>
<evidence type="ECO:0000313" key="7">
    <source>
        <dbReference type="EMBL" id="GGW25684.1"/>
    </source>
</evidence>
<comment type="caution">
    <text evidence="7">The sequence shown here is derived from an EMBL/GenBank/DDBJ whole genome shotgun (WGS) entry which is preliminary data.</text>
</comment>
<protein>
    <recommendedName>
        <fullName evidence="3">UDP-glucose 4-epimerase</fullName>
    </recommendedName>
    <alternativeName>
        <fullName evidence="5">Galactowaldenase</fullName>
    </alternativeName>
    <alternativeName>
        <fullName evidence="4">UDP-galactose 4-epimerase</fullName>
    </alternativeName>
</protein>
<evidence type="ECO:0000256" key="2">
    <source>
        <dbReference type="ARBA" id="ARBA00007637"/>
    </source>
</evidence>
<dbReference type="EMBL" id="BMYQ01000002">
    <property type="protein sequence ID" value="GGW25684.1"/>
    <property type="molecule type" value="Genomic_DNA"/>
</dbReference>
<dbReference type="PANTHER" id="PTHR43725">
    <property type="entry name" value="UDP-GLUCOSE 4-EPIMERASE"/>
    <property type="match status" value="1"/>
</dbReference>
<dbReference type="GO" id="GO:0033499">
    <property type="term" value="P:galactose catabolic process via UDP-galactose, Leloir pathway"/>
    <property type="evidence" value="ECO:0007669"/>
    <property type="project" value="TreeGrafter"/>
</dbReference>
<dbReference type="Gene3D" id="3.40.50.720">
    <property type="entry name" value="NAD(P)-binding Rossmann-like Domain"/>
    <property type="match status" value="1"/>
</dbReference>
<reference evidence="7" key="2">
    <citation type="submission" date="2020-09" db="EMBL/GenBank/DDBJ databases">
        <authorList>
            <person name="Sun Q."/>
            <person name="Kim S."/>
        </authorList>
    </citation>
    <scope>NUCLEOTIDE SEQUENCE</scope>
    <source>
        <strain evidence="7">KCTC 23714</strain>
    </source>
</reference>
<accession>A0A918MHC4</accession>
<dbReference type="SUPFAM" id="SSF51735">
    <property type="entry name" value="NAD(P)-binding Rossmann-fold domains"/>
    <property type="match status" value="1"/>
</dbReference>
<dbReference type="AlphaFoldDB" id="A0A918MHC4"/>
<dbReference type="Proteomes" id="UP000628984">
    <property type="component" value="Unassembled WGS sequence"/>
</dbReference>
<keyword evidence="8" id="KW-1185">Reference proteome</keyword>
<dbReference type="InterPro" id="IPR036291">
    <property type="entry name" value="NAD(P)-bd_dom_sf"/>
</dbReference>
<gene>
    <name evidence="7" type="ORF">GCM10011452_11950</name>
</gene>
<evidence type="ECO:0000256" key="1">
    <source>
        <dbReference type="ARBA" id="ARBA00004947"/>
    </source>
</evidence>
<evidence type="ECO:0000313" key="8">
    <source>
        <dbReference type="Proteomes" id="UP000628984"/>
    </source>
</evidence>
<evidence type="ECO:0000256" key="5">
    <source>
        <dbReference type="ARBA" id="ARBA00033067"/>
    </source>
</evidence>
<evidence type="ECO:0000256" key="3">
    <source>
        <dbReference type="ARBA" id="ARBA00018569"/>
    </source>
</evidence>
<sequence length="231" mass="23691">MPRGSVILNLAGVTRGDETALTANVTLALAALDAAQETAARHVFLCSSAAVYGAGHGQDLGEEDPTDPVNPYGRAKLAMEVAAERWAAEHPAIGVTVLRIGNVAGADALLGGAVAGRPVTLDPVPGHDRGPERSYIGPWALGRVLAGLADLACTDQPLPFRLNIAAPGVVGMADLLRTADLPWGWGPPNPSAVARVGLNTARLEALLPGAAGAGNAEALIADWRRWKEATA</sequence>
<reference evidence="7" key="1">
    <citation type="journal article" date="2014" name="Int. J. Syst. Evol. Microbiol.">
        <title>Complete genome sequence of Corynebacterium casei LMG S-19264T (=DSM 44701T), isolated from a smear-ripened cheese.</title>
        <authorList>
            <consortium name="US DOE Joint Genome Institute (JGI-PGF)"/>
            <person name="Walter F."/>
            <person name="Albersmeier A."/>
            <person name="Kalinowski J."/>
            <person name="Ruckert C."/>
        </authorList>
    </citation>
    <scope>NUCLEOTIDE SEQUENCE</scope>
    <source>
        <strain evidence="7">KCTC 23714</strain>
    </source>
</reference>
<name>A0A918MHC4_9RHOB</name>
<organism evidence="7 8">
    <name type="scientific">Gemmobacter lanyuensis</name>
    <dbReference type="NCBI Taxonomy" id="1054497"/>
    <lineage>
        <taxon>Bacteria</taxon>
        <taxon>Pseudomonadati</taxon>
        <taxon>Pseudomonadota</taxon>
        <taxon>Alphaproteobacteria</taxon>
        <taxon>Rhodobacterales</taxon>
        <taxon>Paracoccaceae</taxon>
        <taxon>Gemmobacter</taxon>
    </lineage>
</organism>
<dbReference type="PANTHER" id="PTHR43725:SF53">
    <property type="entry name" value="UDP-ARABINOSE 4-EPIMERASE 1"/>
    <property type="match status" value="1"/>
</dbReference>
<comment type="pathway">
    <text evidence="1">Carbohydrate metabolism; galactose metabolism.</text>
</comment>
<evidence type="ECO:0000256" key="4">
    <source>
        <dbReference type="ARBA" id="ARBA00031367"/>
    </source>
</evidence>